<sequence>MYEGTVHYSLDVSYTSRLGLPSYTVRLFAGKLVDLVTIVVSAIAFPKAMVATFIKRLLLSAGISITGGALSKKFFNSN</sequence>
<dbReference type="Proteomes" id="UP000184114">
    <property type="component" value="Unassembled WGS sequence"/>
</dbReference>
<organism evidence="2 3">
    <name type="scientific">Tissierella praeacuta DSM 18095</name>
    <dbReference type="NCBI Taxonomy" id="1123404"/>
    <lineage>
        <taxon>Bacteria</taxon>
        <taxon>Bacillati</taxon>
        <taxon>Bacillota</taxon>
        <taxon>Tissierellia</taxon>
        <taxon>Tissierellales</taxon>
        <taxon>Tissierellaceae</taxon>
        <taxon>Tissierella</taxon>
    </lineage>
</organism>
<evidence type="ECO:0000313" key="3">
    <source>
        <dbReference type="Proteomes" id="UP000184114"/>
    </source>
</evidence>
<name>A0A1M4XGI6_9FIRM</name>
<dbReference type="RefSeq" id="WP_072976307.1">
    <property type="nucleotide sequence ID" value="NZ_FQTY01000011.1"/>
</dbReference>
<proteinExistence type="predicted"/>
<reference evidence="3" key="1">
    <citation type="submission" date="2016-11" db="EMBL/GenBank/DDBJ databases">
        <authorList>
            <person name="Varghese N."/>
            <person name="Submissions S."/>
        </authorList>
    </citation>
    <scope>NUCLEOTIDE SEQUENCE [LARGE SCALE GENOMIC DNA]</scope>
    <source>
        <strain evidence="3">DSM 18095</strain>
    </source>
</reference>
<dbReference type="STRING" id="1123404.SAMN02745784_02242"/>
<evidence type="ECO:0000313" key="2">
    <source>
        <dbReference type="EMBL" id="SHE92521.1"/>
    </source>
</evidence>
<protein>
    <submittedName>
        <fullName evidence="2">Uncharacterized protein</fullName>
    </submittedName>
</protein>
<keyword evidence="1" id="KW-0472">Membrane</keyword>
<dbReference type="AlphaFoldDB" id="A0A1M4XGI6"/>
<accession>A0A1M4XGI6</accession>
<keyword evidence="3" id="KW-1185">Reference proteome</keyword>
<keyword evidence="1" id="KW-0812">Transmembrane</keyword>
<feature type="transmembrane region" description="Helical" evidence="1">
    <location>
        <begin position="23"/>
        <end position="45"/>
    </location>
</feature>
<gene>
    <name evidence="2" type="ORF">SAMN02745784_02242</name>
</gene>
<evidence type="ECO:0000256" key="1">
    <source>
        <dbReference type="SAM" id="Phobius"/>
    </source>
</evidence>
<keyword evidence="1" id="KW-1133">Transmembrane helix</keyword>
<dbReference type="EMBL" id="FQTY01000011">
    <property type="protein sequence ID" value="SHE92521.1"/>
    <property type="molecule type" value="Genomic_DNA"/>
</dbReference>
<dbReference type="GeneID" id="90995396"/>